<dbReference type="PANTHER" id="PTHR10803">
    <property type="entry name" value="ARSENICAL PUMP-DRIVING ATPASE ARSENITE-TRANSLOCATING ATPASE"/>
    <property type="match status" value="1"/>
</dbReference>
<dbReference type="GO" id="GO:0043529">
    <property type="term" value="C:GET complex"/>
    <property type="evidence" value="ECO:0007669"/>
    <property type="project" value="TreeGrafter"/>
</dbReference>
<evidence type="ECO:0000256" key="1">
    <source>
        <dbReference type="ARBA" id="ARBA00011040"/>
    </source>
</evidence>
<keyword evidence="4" id="KW-1185">Reference proteome</keyword>
<accession>A0A397U5H1</accession>
<reference evidence="3 4" key="1">
    <citation type="submission" date="2018-06" db="EMBL/GenBank/DDBJ databases">
        <title>Comparative genomics reveals the genomic features of Rhizophagus irregularis, R. cerebriforme, R. diaphanum and Gigaspora rosea, and their symbiotic lifestyle signature.</title>
        <authorList>
            <person name="Morin E."/>
            <person name="San Clemente H."/>
            <person name="Chen E.C.H."/>
            <person name="De La Providencia I."/>
            <person name="Hainaut M."/>
            <person name="Kuo A."/>
            <person name="Kohler A."/>
            <person name="Murat C."/>
            <person name="Tang N."/>
            <person name="Roy S."/>
            <person name="Loubradou J."/>
            <person name="Henrissat B."/>
            <person name="Grigoriev I.V."/>
            <person name="Corradi N."/>
            <person name="Roux C."/>
            <person name="Martin F.M."/>
        </authorList>
    </citation>
    <scope>NUCLEOTIDE SEQUENCE [LARGE SCALE GENOMIC DNA]</scope>
    <source>
        <strain evidence="3 4">DAOM 194757</strain>
    </source>
</reference>
<name>A0A397U5H1_9GLOM</name>
<organism evidence="3 4">
    <name type="scientific">Gigaspora rosea</name>
    <dbReference type="NCBI Taxonomy" id="44941"/>
    <lineage>
        <taxon>Eukaryota</taxon>
        <taxon>Fungi</taxon>
        <taxon>Fungi incertae sedis</taxon>
        <taxon>Mucoromycota</taxon>
        <taxon>Glomeromycotina</taxon>
        <taxon>Glomeromycetes</taxon>
        <taxon>Diversisporales</taxon>
        <taxon>Gigasporaceae</taxon>
        <taxon>Gigaspora</taxon>
    </lineage>
</organism>
<evidence type="ECO:0000259" key="2">
    <source>
        <dbReference type="Pfam" id="PF02374"/>
    </source>
</evidence>
<dbReference type="InterPro" id="IPR016300">
    <property type="entry name" value="ATPase_ArsA/GET3"/>
</dbReference>
<dbReference type="GO" id="GO:0071816">
    <property type="term" value="P:tail-anchored membrane protein insertion into ER membrane"/>
    <property type="evidence" value="ECO:0007669"/>
    <property type="project" value="TreeGrafter"/>
</dbReference>
<sequence>MFGKLEEICAIITEVNNQFKDLDKTTFICVCISEFLSLYETERMIQELTTYHINTHNIVSFIKQACFLKNLKAYIKASMRRVWTKYILAG</sequence>
<dbReference type="OrthoDB" id="1770at2759"/>
<evidence type="ECO:0000313" key="3">
    <source>
        <dbReference type="EMBL" id="RIB03999.1"/>
    </source>
</evidence>
<dbReference type="AlphaFoldDB" id="A0A397U5H1"/>
<dbReference type="Gene3D" id="3.40.50.300">
    <property type="entry name" value="P-loop containing nucleotide triphosphate hydrolases"/>
    <property type="match status" value="1"/>
</dbReference>
<dbReference type="PANTHER" id="PTHR10803:SF3">
    <property type="entry name" value="ATPASE GET3"/>
    <property type="match status" value="1"/>
</dbReference>
<dbReference type="EMBL" id="QKWP01002276">
    <property type="protein sequence ID" value="RIB03999.1"/>
    <property type="molecule type" value="Genomic_DNA"/>
</dbReference>
<comment type="similarity">
    <text evidence="1">Belongs to the arsA ATPase family.</text>
</comment>
<dbReference type="Pfam" id="PF02374">
    <property type="entry name" value="ArsA_ATPase"/>
    <property type="match status" value="1"/>
</dbReference>
<protein>
    <recommendedName>
        <fullName evidence="2">ArsA/GET3 Anion-transporting ATPase-like domain-containing protein</fullName>
    </recommendedName>
</protein>
<proteinExistence type="inferred from homology"/>
<gene>
    <name evidence="3" type="ORF">C2G38_2223545</name>
</gene>
<evidence type="ECO:0000313" key="4">
    <source>
        <dbReference type="Proteomes" id="UP000266673"/>
    </source>
</evidence>
<dbReference type="InterPro" id="IPR027417">
    <property type="entry name" value="P-loop_NTPase"/>
</dbReference>
<dbReference type="Proteomes" id="UP000266673">
    <property type="component" value="Unassembled WGS sequence"/>
</dbReference>
<dbReference type="GO" id="GO:0005524">
    <property type="term" value="F:ATP binding"/>
    <property type="evidence" value="ECO:0007669"/>
    <property type="project" value="InterPro"/>
</dbReference>
<dbReference type="GO" id="GO:0016887">
    <property type="term" value="F:ATP hydrolysis activity"/>
    <property type="evidence" value="ECO:0007669"/>
    <property type="project" value="InterPro"/>
</dbReference>
<dbReference type="InterPro" id="IPR025723">
    <property type="entry name" value="ArsA/GET3_ATPase-like"/>
</dbReference>
<feature type="domain" description="ArsA/GET3 Anion-transporting ATPase-like" evidence="2">
    <location>
        <begin position="2"/>
        <end position="59"/>
    </location>
</feature>
<comment type="caution">
    <text evidence="3">The sequence shown here is derived from an EMBL/GenBank/DDBJ whole genome shotgun (WGS) entry which is preliminary data.</text>
</comment>
<dbReference type="STRING" id="44941.A0A397U5H1"/>